<accession>A0A9E7AMK3</accession>
<proteinExistence type="predicted"/>
<gene>
    <name evidence="4" type="ORF">M3I41_08580</name>
</gene>
<reference evidence="4" key="1">
    <citation type="submission" date="2022-05" db="EMBL/GenBank/DDBJ databases">
        <title>Using nanopore sequencing to obtain complete genomes from saliva samples.</title>
        <authorList>
            <person name="Baker J.L."/>
        </authorList>
    </citation>
    <scope>NUCLEOTIDE SEQUENCE</scope>
    <source>
        <strain evidence="4">JCVI-JB-Ag32</strain>
    </source>
</reference>
<protein>
    <submittedName>
        <fullName evidence="4">PH domain-containing protein</fullName>
    </submittedName>
</protein>
<evidence type="ECO:0000256" key="1">
    <source>
        <dbReference type="SAM" id="MobiDB-lite"/>
    </source>
</evidence>
<dbReference type="PANTHER" id="PTHR37938">
    <property type="entry name" value="BLL0215 PROTEIN"/>
    <property type="match status" value="1"/>
</dbReference>
<dbReference type="EMBL" id="CP097095">
    <property type="protein sequence ID" value="UQF79609.1"/>
    <property type="molecule type" value="Genomic_DNA"/>
</dbReference>
<evidence type="ECO:0000313" key="5">
    <source>
        <dbReference type="Proteomes" id="UP000830236"/>
    </source>
</evidence>
<feature type="transmembrane region" description="Helical" evidence="2">
    <location>
        <begin position="53"/>
        <end position="78"/>
    </location>
</feature>
<name>A0A9E7AMK3_9ACTO</name>
<keyword evidence="2" id="KW-1133">Transmembrane helix</keyword>
<feature type="transmembrane region" description="Helical" evidence="2">
    <location>
        <begin position="25"/>
        <end position="47"/>
    </location>
</feature>
<keyword evidence="2" id="KW-0472">Membrane</keyword>
<sequence>MAFPKKHLSAGEYVVDYMHTHPKVLGWRILGTILLITVAIIASVIAPQSWQPWGLYAIWILALIVAFPLMIIPWLEWLNKTFTITNRRIITRKGIFNKDGHDIPLSRISDIRYERGWTDRIFGCGTLILETSAEKPVRLEDIPKIETVHVRLANMLFETDADADDRAAGGYDRPVDPQAPAGPGARVEG</sequence>
<keyword evidence="2" id="KW-0812">Transmembrane</keyword>
<feature type="domain" description="YdbS-like PH" evidence="3">
    <location>
        <begin position="77"/>
        <end position="146"/>
    </location>
</feature>
<dbReference type="Pfam" id="PF03703">
    <property type="entry name" value="bPH_2"/>
    <property type="match status" value="1"/>
</dbReference>
<evidence type="ECO:0000256" key="2">
    <source>
        <dbReference type="SAM" id="Phobius"/>
    </source>
</evidence>
<organism evidence="4 5">
    <name type="scientific">Actinomyces graevenitzii</name>
    <dbReference type="NCBI Taxonomy" id="55565"/>
    <lineage>
        <taxon>Bacteria</taxon>
        <taxon>Bacillati</taxon>
        <taxon>Actinomycetota</taxon>
        <taxon>Actinomycetes</taxon>
        <taxon>Actinomycetales</taxon>
        <taxon>Actinomycetaceae</taxon>
        <taxon>Actinomyces</taxon>
    </lineage>
</organism>
<dbReference type="AlphaFoldDB" id="A0A9E7AMK3"/>
<dbReference type="Proteomes" id="UP000830236">
    <property type="component" value="Chromosome"/>
</dbReference>
<evidence type="ECO:0000259" key="3">
    <source>
        <dbReference type="Pfam" id="PF03703"/>
    </source>
</evidence>
<dbReference type="InterPro" id="IPR005182">
    <property type="entry name" value="YdbS-like_PH"/>
</dbReference>
<dbReference type="KEGG" id="agh:M3I41_08580"/>
<evidence type="ECO:0000313" key="4">
    <source>
        <dbReference type="EMBL" id="UQF79609.1"/>
    </source>
</evidence>
<feature type="region of interest" description="Disordered" evidence="1">
    <location>
        <begin position="165"/>
        <end position="189"/>
    </location>
</feature>
<dbReference type="PANTHER" id="PTHR37938:SF1">
    <property type="entry name" value="BLL0215 PROTEIN"/>
    <property type="match status" value="1"/>
</dbReference>